<feature type="region of interest" description="Disordered" evidence="1">
    <location>
        <begin position="517"/>
        <end position="541"/>
    </location>
</feature>
<feature type="region of interest" description="Disordered" evidence="1">
    <location>
        <begin position="557"/>
        <end position="584"/>
    </location>
</feature>
<keyword evidence="2" id="KW-0812">Transmembrane</keyword>
<keyword evidence="2" id="KW-1133">Transmembrane helix</keyword>
<proteinExistence type="predicted"/>
<accession>A0A9N9BRV3</accession>
<dbReference type="AlphaFoldDB" id="A0A9N9BRV3"/>
<feature type="transmembrane region" description="Helical" evidence="2">
    <location>
        <begin position="126"/>
        <end position="149"/>
    </location>
</feature>
<evidence type="ECO:0000313" key="3">
    <source>
        <dbReference type="EMBL" id="CAG8573893.1"/>
    </source>
</evidence>
<feature type="compositionally biased region" description="Polar residues" evidence="1">
    <location>
        <begin position="755"/>
        <end position="769"/>
    </location>
</feature>
<dbReference type="OrthoDB" id="2439087at2759"/>
<evidence type="ECO:0000313" key="4">
    <source>
        <dbReference type="Proteomes" id="UP000789342"/>
    </source>
</evidence>
<feature type="compositionally biased region" description="Basic residues" evidence="1">
    <location>
        <begin position="564"/>
        <end position="573"/>
    </location>
</feature>
<feature type="region of interest" description="Disordered" evidence="1">
    <location>
        <begin position="751"/>
        <end position="829"/>
    </location>
</feature>
<keyword evidence="2" id="KW-0472">Membrane</keyword>
<feature type="compositionally biased region" description="Low complexity" evidence="1">
    <location>
        <begin position="517"/>
        <end position="535"/>
    </location>
</feature>
<dbReference type="Proteomes" id="UP000789342">
    <property type="component" value="Unassembled WGS sequence"/>
</dbReference>
<feature type="transmembrane region" description="Helical" evidence="2">
    <location>
        <begin position="191"/>
        <end position="211"/>
    </location>
</feature>
<feature type="compositionally biased region" description="Basic and acidic residues" evidence="1">
    <location>
        <begin position="817"/>
        <end position="829"/>
    </location>
</feature>
<feature type="region of interest" description="Disordered" evidence="1">
    <location>
        <begin position="306"/>
        <end position="326"/>
    </location>
</feature>
<keyword evidence="4" id="KW-1185">Reference proteome</keyword>
<feature type="region of interest" description="Disordered" evidence="1">
    <location>
        <begin position="611"/>
        <end position="675"/>
    </location>
</feature>
<gene>
    <name evidence="3" type="ORF">AMORRO_LOCUS6602</name>
</gene>
<sequence length="829" mass="93306">MSLFSSFRPKSRKHSTPNYWCCVRGHMPVEHKSSFELEASQFVPFTTTTSPLQHLNIPRRQPSSLSSILSSVPITNYTILTDIMFFLLFLSPFVTFLTLATLTGYYADIGDIESANSYFRVHQLVWFSWGLLYVTVMVGAWCRFINVVWDGIEGMRGENVNMTEGTRDRGREVRMKLLQLRSGSWNLSLPILAQLIIALIQLPACLLYGLYHHNKTIYYREINLLYFFIWNLLVPVVINVTQLVMIYHIMVTPKRSSSSPKYSPFLVQHHFPPSMQNLNFGDSLASHFDSEDVKFPEKQRIPVHDYSYKNNDSSMTPNQTQELDPIPTMMPRPPQRSFTSPWIPHSTHFSVNKRHDSDPEYTLYHQRKRLDDTFTVSSQNDANNNPSTYDYYFDSGGYVRRSFNKGVRSSWTENFDSDDNNHYIIEDAIEKCEESDVRSFGEGSGSGDGEIIGKRVDSVFKHYNSNTAVTSTHVSHLSLPATSSSTMPLSLSPTAILSPIFPKSLSSSADITSIIPTLPSDTTSTPSPTLNSSPNKLKSPFSSLVNNIKSPKYFRRQSDSLLIRSRRQEKGKRRNDDYSPEMSFNSALHESNVVRGTSFSPEYLDDVISIDEMKPPNSENGSSITGIDAPMNQHNQKSTRSFLRGHRRSTSSSGGGAGGVTSIRSSTEGKGSFNDLDRNVYSGGLREVTKSIASGFTGGVSIRQHIRYPFHQRSLSSGTIAKGVTNLTANEANRKRSVTLPESETVRNLRYPMHQKSSSSPENILSNLYQDGRDNGEGTSGGGGDRTRNENLGADDLSNMRREWLLKKPAPAIPRPQRTDSYRDYKDSI</sequence>
<name>A0A9N9BRV3_9GLOM</name>
<evidence type="ECO:0000256" key="2">
    <source>
        <dbReference type="SAM" id="Phobius"/>
    </source>
</evidence>
<protein>
    <submittedName>
        <fullName evidence="3">4823_t:CDS:1</fullName>
    </submittedName>
</protein>
<comment type="caution">
    <text evidence="3">The sequence shown here is derived from an EMBL/GenBank/DDBJ whole genome shotgun (WGS) entry which is preliminary data.</text>
</comment>
<feature type="transmembrane region" description="Helical" evidence="2">
    <location>
        <begin position="223"/>
        <end position="250"/>
    </location>
</feature>
<feature type="transmembrane region" description="Helical" evidence="2">
    <location>
        <begin position="83"/>
        <end position="106"/>
    </location>
</feature>
<feature type="compositionally biased region" description="Polar residues" evidence="1">
    <location>
        <begin position="632"/>
        <end position="641"/>
    </location>
</feature>
<feature type="compositionally biased region" description="Polar residues" evidence="1">
    <location>
        <begin position="308"/>
        <end position="322"/>
    </location>
</feature>
<reference evidence="3" key="1">
    <citation type="submission" date="2021-06" db="EMBL/GenBank/DDBJ databases">
        <authorList>
            <person name="Kallberg Y."/>
            <person name="Tangrot J."/>
            <person name="Rosling A."/>
        </authorList>
    </citation>
    <scope>NUCLEOTIDE SEQUENCE</scope>
    <source>
        <strain evidence="3">CL551</strain>
    </source>
</reference>
<organism evidence="3 4">
    <name type="scientific">Acaulospora morrowiae</name>
    <dbReference type="NCBI Taxonomy" id="94023"/>
    <lineage>
        <taxon>Eukaryota</taxon>
        <taxon>Fungi</taxon>
        <taxon>Fungi incertae sedis</taxon>
        <taxon>Mucoromycota</taxon>
        <taxon>Glomeromycotina</taxon>
        <taxon>Glomeromycetes</taxon>
        <taxon>Diversisporales</taxon>
        <taxon>Acaulosporaceae</taxon>
        <taxon>Acaulospora</taxon>
    </lineage>
</organism>
<dbReference type="EMBL" id="CAJVPV010004461">
    <property type="protein sequence ID" value="CAG8573893.1"/>
    <property type="molecule type" value="Genomic_DNA"/>
</dbReference>
<evidence type="ECO:0000256" key="1">
    <source>
        <dbReference type="SAM" id="MobiDB-lite"/>
    </source>
</evidence>